<evidence type="ECO:0000256" key="1">
    <source>
        <dbReference type="SAM" id="MobiDB-lite"/>
    </source>
</evidence>
<feature type="region of interest" description="Disordered" evidence="1">
    <location>
        <begin position="490"/>
        <end position="517"/>
    </location>
</feature>
<comment type="caution">
    <text evidence="3">The sequence shown here is derived from an EMBL/GenBank/DDBJ whole genome shotgun (WGS) entry which is preliminary data.</text>
</comment>
<dbReference type="Proteomes" id="UP000440578">
    <property type="component" value="Unassembled WGS sequence"/>
</dbReference>
<accession>A0A6A4WZI5</accession>
<gene>
    <name evidence="3" type="ORF">FJT64_016444</name>
</gene>
<feature type="transmembrane region" description="Helical" evidence="2">
    <location>
        <begin position="377"/>
        <end position="401"/>
    </location>
</feature>
<dbReference type="EMBL" id="VIIS01000127">
    <property type="protein sequence ID" value="KAF0312926.1"/>
    <property type="molecule type" value="Genomic_DNA"/>
</dbReference>
<evidence type="ECO:0008006" key="5">
    <source>
        <dbReference type="Google" id="ProtNLM"/>
    </source>
</evidence>
<feature type="compositionally biased region" description="Basic and acidic residues" evidence="1">
    <location>
        <begin position="109"/>
        <end position="123"/>
    </location>
</feature>
<keyword evidence="4" id="KW-1185">Reference proteome</keyword>
<feature type="compositionally biased region" description="Polar residues" evidence="1">
    <location>
        <begin position="505"/>
        <end position="517"/>
    </location>
</feature>
<name>A0A6A4WZI5_AMPAM</name>
<sequence>MAMAAVSAAGAETAPESAANFLRRYRALFPAPAAAVANPGAGAEAARMRREFAWQPLRVNQRAAALTRQDRRMSNLGAEPDSVNPPPPSDAIYPDPDTYSDTDDDDDDNVRSADDGPSHNARDDGDDDLAAAGTESDDDSETDLEEEVLRAPAVPPARKKALALQRVDEAWVKAGLLELIGKGKLRTQLRHDVRDKVTKEEITGALRPVFATNFTARFTADTCDTLHAFREGVQKRTDDACWYCQERNGGPPAGRHGKCMQICQVTRLDVACKRRSDERFMRVLGLAEPVEGRRFRRACNDTCMEEWELLLQYGAAARLRAELAAATPVHGRSRAIVDSVSARQQILCPDKFQLRYRLCYPVGSWAQRTIIDLEHTAWVWIVLGILGALSLLCCLAACCYYKVLQVPRIAAKVNGWLRRRRMKWRVAGGVERTESGHYRRPSMVATGAHGKTSRNQIKQTVERWRRQRAAEGRRDGAPRSIFSAVQMIHPPRDDAAAAQGGDDTSVFSEQIDADNSG</sequence>
<feature type="region of interest" description="Disordered" evidence="1">
    <location>
        <begin position="65"/>
        <end position="156"/>
    </location>
</feature>
<reference evidence="3 4" key="1">
    <citation type="submission" date="2019-07" db="EMBL/GenBank/DDBJ databases">
        <title>Draft genome assembly of a fouling barnacle, Amphibalanus amphitrite (Darwin, 1854): The first reference genome for Thecostraca.</title>
        <authorList>
            <person name="Kim W."/>
        </authorList>
    </citation>
    <scope>NUCLEOTIDE SEQUENCE [LARGE SCALE GENOMIC DNA]</scope>
    <source>
        <strain evidence="3">SNU_AA5</strain>
        <tissue evidence="3">Soma without cirri and trophi</tissue>
    </source>
</reference>
<keyword evidence="2" id="KW-0472">Membrane</keyword>
<keyword evidence="2" id="KW-0812">Transmembrane</keyword>
<dbReference type="AlphaFoldDB" id="A0A6A4WZI5"/>
<keyword evidence="2" id="KW-1133">Transmembrane helix</keyword>
<evidence type="ECO:0000313" key="4">
    <source>
        <dbReference type="Proteomes" id="UP000440578"/>
    </source>
</evidence>
<feature type="compositionally biased region" description="Acidic residues" evidence="1">
    <location>
        <begin position="98"/>
        <end position="108"/>
    </location>
</feature>
<evidence type="ECO:0000256" key="2">
    <source>
        <dbReference type="SAM" id="Phobius"/>
    </source>
</evidence>
<protein>
    <recommendedName>
        <fullName evidence="5">Transmembrane protein</fullName>
    </recommendedName>
</protein>
<organism evidence="3 4">
    <name type="scientific">Amphibalanus amphitrite</name>
    <name type="common">Striped barnacle</name>
    <name type="synonym">Balanus amphitrite</name>
    <dbReference type="NCBI Taxonomy" id="1232801"/>
    <lineage>
        <taxon>Eukaryota</taxon>
        <taxon>Metazoa</taxon>
        <taxon>Ecdysozoa</taxon>
        <taxon>Arthropoda</taxon>
        <taxon>Crustacea</taxon>
        <taxon>Multicrustacea</taxon>
        <taxon>Cirripedia</taxon>
        <taxon>Thoracica</taxon>
        <taxon>Thoracicalcarea</taxon>
        <taxon>Balanomorpha</taxon>
        <taxon>Balanoidea</taxon>
        <taxon>Balanidae</taxon>
        <taxon>Amphibalaninae</taxon>
        <taxon>Amphibalanus</taxon>
    </lineage>
</organism>
<proteinExistence type="predicted"/>
<evidence type="ECO:0000313" key="3">
    <source>
        <dbReference type="EMBL" id="KAF0312926.1"/>
    </source>
</evidence>
<feature type="compositionally biased region" description="Acidic residues" evidence="1">
    <location>
        <begin position="124"/>
        <end position="146"/>
    </location>
</feature>